<protein>
    <recommendedName>
        <fullName evidence="2">Myb/SANT-like domain-containing protein</fullName>
    </recommendedName>
</protein>
<keyword evidence="4" id="KW-1185">Reference proteome</keyword>
<dbReference type="EMBL" id="NKXS01003052">
    <property type="protein sequence ID" value="PIN11029.1"/>
    <property type="molecule type" value="Genomic_DNA"/>
</dbReference>
<evidence type="ECO:0000259" key="2">
    <source>
        <dbReference type="Pfam" id="PF12776"/>
    </source>
</evidence>
<evidence type="ECO:0000313" key="4">
    <source>
        <dbReference type="Proteomes" id="UP000231279"/>
    </source>
</evidence>
<evidence type="ECO:0000256" key="1">
    <source>
        <dbReference type="SAM" id="MobiDB-lite"/>
    </source>
</evidence>
<sequence>MVSNIDSLTNWSRDSSNISREWISKPYISSKYGSWNKTYREVYQVLSTSGFNWDTTNQTAEAPLDVWNVYIKTYPKALTLKGKPFPHYEAWMEIYGKDSGTGDHAMNWIAATEVKHIYLDEINEETEENSCSRPVEQNLPDDDGTNSFSLGSRKQKAREISDNALMEVIGGFCERAATSLEKVAAIFGTEMISSQRREDEYTAIKMLNMSTTANDHLRASYIFAMTSKAMDMFYGLPDSAKAEMVQMALEAY</sequence>
<dbReference type="Pfam" id="PF12776">
    <property type="entry name" value="Myb_DNA-bind_3"/>
    <property type="match status" value="1"/>
</dbReference>
<organism evidence="3 4">
    <name type="scientific">Handroanthus impetiginosus</name>
    <dbReference type="NCBI Taxonomy" id="429701"/>
    <lineage>
        <taxon>Eukaryota</taxon>
        <taxon>Viridiplantae</taxon>
        <taxon>Streptophyta</taxon>
        <taxon>Embryophyta</taxon>
        <taxon>Tracheophyta</taxon>
        <taxon>Spermatophyta</taxon>
        <taxon>Magnoliopsida</taxon>
        <taxon>eudicotyledons</taxon>
        <taxon>Gunneridae</taxon>
        <taxon>Pentapetalae</taxon>
        <taxon>asterids</taxon>
        <taxon>lamiids</taxon>
        <taxon>Lamiales</taxon>
        <taxon>Bignoniaceae</taxon>
        <taxon>Crescentiina</taxon>
        <taxon>Tabebuia alliance</taxon>
        <taxon>Handroanthus</taxon>
    </lineage>
</organism>
<proteinExistence type="predicted"/>
<reference evidence="4" key="1">
    <citation type="journal article" date="2018" name="Gigascience">
        <title>Genome assembly of the Pink Ipe (Handroanthus impetiginosus, Bignoniaceae), a highly valued, ecologically keystone Neotropical timber forest tree.</title>
        <authorList>
            <person name="Silva-Junior O.B."/>
            <person name="Grattapaglia D."/>
            <person name="Novaes E."/>
            <person name="Collevatti R.G."/>
        </authorList>
    </citation>
    <scope>NUCLEOTIDE SEQUENCE [LARGE SCALE GENOMIC DNA]</scope>
    <source>
        <strain evidence="4">cv. UFG-1</strain>
    </source>
</reference>
<dbReference type="Proteomes" id="UP000231279">
    <property type="component" value="Unassembled WGS sequence"/>
</dbReference>
<comment type="caution">
    <text evidence="3">The sequence shown here is derived from an EMBL/GenBank/DDBJ whole genome shotgun (WGS) entry which is preliminary data.</text>
</comment>
<dbReference type="OrthoDB" id="910206at2759"/>
<accession>A0A2G9H0I0</accession>
<dbReference type="STRING" id="429701.A0A2G9H0I0"/>
<dbReference type="PANTHER" id="PTHR46250">
    <property type="entry name" value="MYB/SANT-LIKE DNA-BINDING DOMAIN PROTEIN-RELATED"/>
    <property type="match status" value="1"/>
</dbReference>
<dbReference type="InterPro" id="IPR024752">
    <property type="entry name" value="Myb/SANT-like_dom"/>
</dbReference>
<feature type="region of interest" description="Disordered" evidence="1">
    <location>
        <begin position="125"/>
        <end position="153"/>
    </location>
</feature>
<feature type="domain" description="Myb/SANT-like" evidence="2">
    <location>
        <begin position="25"/>
        <end position="70"/>
    </location>
</feature>
<evidence type="ECO:0000313" key="3">
    <source>
        <dbReference type="EMBL" id="PIN11029.1"/>
    </source>
</evidence>
<name>A0A2G9H0I0_9LAMI</name>
<dbReference type="PANTHER" id="PTHR46250:SF15">
    <property type="entry name" value="OS01G0523800 PROTEIN"/>
    <property type="match status" value="1"/>
</dbReference>
<dbReference type="AlphaFoldDB" id="A0A2G9H0I0"/>
<gene>
    <name evidence="3" type="ORF">CDL12_16373</name>
</gene>